<keyword evidence="1" id="KW-0175">Coiled coil</keyword>
<dbReference type="Proteomes" id="UP000244920">
    <property type="component" value="Chromosome"/>
</dbReference>
<gene>
    <name evidence="2" type="ORF">DDU33_07905</name>
</gene>
<evidence type="ECO:0000256" key="1">
    <source>
        <dbReference type="SAM" id="Coils"/>
    </source>
</evidence>
<dbReference type="KEGG" id="apor:DDU33_07905"/>
<keyword evidence="3" id="KW-1185">Reference proteome</keyword>
<feature type="coiled-coil region" evidence="1">
    <location>
        <begin position="50"/>
        <end position="88"/>
    </location>
</feature>
<reference evidence="3" key="1">
    <citation type="submission" date="2018-05" db="EMBL/GenBank/DDBJ databases">
        <title>Complete genome sequence of Actinobacillus porcitonsillarum reference strain 9953L55 (CCUG 46996).</title>
        <authorList>
            <person name="Dona V."/>
            <person name="Perreten V."/>
        </authorList>
    </citation>
    <scope>NUCLEOTIDE SEQUENCE [LARGE SCALE GENOMIC DNA]</scope>
    <source>
        <strain evidence="3">9953L55</strain>
    </source>
</reference>
<proteinExistence type="predicted"/>
<accession>A0A2U8FKF7</accession>
<name>A0A2U8FKF7_9PAST</name>
<protein>
    <recommendedName>
        <fullName evidence="4">DUF2570 domain-containing protein</fullName>
    </recommendedName>
</protein>
<evidence type="ECO:0008006" key="4">
    <source>
        <dbReference type="Google" id="ProtNLM"/>
    </source>
</evidence>
<sequence>MNIKMSIFIFSIVALLVNSAVIVHYKNKAKQAQTELTELHTIYNDNQKMLQKYQQQITKLHIKLASVNDQAEARKQQLQEVLANEQNQKWRDTPVPDDVVRLFEQRK</sequence>
<dbReference type="AlphaFoldDB" id="A0A2U8FKF7"/>
<evidence type="ECO:0000313" key="2">
    <source>
        <dbReference type="EMBL" id="AWI51413.1"/>
    </source>
</evidence>
<dbReference type="EMBL" id="CP029206">
    <property type="protein sequence ID" value="AWI51413.1"/>
    <property type="molecule type" value="Genomic_DNA"/>
</dbReference>
<evidence type="ECO:0000313" key="3">
    <source>
        <dbReference type="Proteomes" id="UP000244920"/>
    </source>
</evidence>
<organism evidence="2 3">
    <name type="scientific">Actinobacillus porcitonsillarum</name>
    <dbReference type="NCBI Taxonomy" id="189834"/>
    <lineage>
        <taxon>Bacteria</taxon>
        <taxon>Pseudomonadati</taxon>
        <taxon>Pseudomonadota</taxon>
        <taxon>Gammaproteobacteria</taxon>
        <taxon>Pasteurellales</taxon>
        <taxon>Pasteurellaceae</taxon>
        <taxon>Actinobacillus</taxon>
    </lineage>
</organism>